<dbReference type="InterPro" id="IPR013320">
    <property type="entry name" value="ConA-like_dom_sf"/>
</dbReference>
<keyword evidence="1" id="KW-0732">Signal</keyword>
<dbReference type="Gene3D" id="2.60.120.200">
    <property type="match status" value="1"/>
</dbReference>
<reference evidence="3" key="1">
    <citation type="journal article" date="2023" name="Mol. Phylogenet. Evol.">
        <title>Genome-scale phylogeny and comparative genomics of the fungal order Sordariales.</title>
        <authorList>
            <person name="Hensen N."/>
            <person name="Bonometti L."/>
            <person name="Westerberg I."/>
            <person name="Brannstrom I.O."/>
            <person name="Guillou S."/>
            <person name="Cros-Aarteil S."/>
            <person name="Calhoun S."/>
            <person name="Haridas S."/>
            <person name="Kuo A."/>
            <person name="Mondo S."/>
            <person name="Pangilinan J."/>
            <person name="Riley R."/>
            <person name="LaButti K."/>
            <person name="Andreopoulos B."/>
            <person name="Lipzen A."/>
            <person name="Chen C."/>
            <person name="Yan M."/>
            <person name="Daum C."/>
            <person name="Ng V."/>
            <person name="Clum A."/>
            <person name="Steindorff A."/>
            <person name="Ohm R.A."/>
            <person name="Martin F."/>
            <person name="Silar P."/>
            <person name="Natvig D.O."/>
            <person name="Lalanne C."/>
            <person name="Gautier V."/>
            <person name="Ament-Velasquez S.L."/>
            <person name="Kruys A."/>
            <person name="Hutchinson M.I."/>
            <person name="Powell A.J."/>
            <person name="Barry K."/>
            <person name="Miller A.N."/>
            <person name="Grigoriev I.V."/>
            <person name="Debuchy R."/>
            <person name="Gladieux P."/>
            <person name="Hiltunen Thoren M."/>
            <person name="Johannesson H."/>
        </authorList>
    </citation>
    <scope>NUCLEOTIDE SEQUENCE</scope>
    <source>
        <strain evidence="3">PSN324</strain>
    </source>
</reference>
<dbReference type="GO" id="GO:0004553">
    <property type="term" value="F:hydrolase activity, hydrolyzing O-glycosyl compounds"/>
    <property type="evidence" value="ECO:0007669"/>
    <property type="project" value="InterPro"/>
</dbReference>
<gene>
    <name evidence="3" type="ORF">QBC42DRAFT_304203</name>
</gene>
<dbReference type="PROSITE" id="PS51762">
    <property type="entry name" value="GH16_2"/>
    <property type="match status" value="1"/>
</dbReference>
<protein>
    <submittedName>
        <fullName evidence="3">Concanavalin A-like lectin/glucanase domain-containing protein</fullName>
    </submittedName>
</protein>
<dbReference type="InterPro" id="IPR000757">
    <property type="entry name" value="Beta-glucanase-like"/>
</dbReference>
<dbReference type="GO" id="GO:0005975">
    <property type="term" value="P:carbohydrate metabolic process"/>
    <property type="evidence" value="ECO:0007669"/>
    <property type="project" value="InterPro"/>
</dbReference>
<dbReference type="SUPFAM" id="SSF49899">
    <property type="entry name" value="Concanavalin A-like lectins/glucanases"/>
    <property type="match status" value="1"/>
</dbReference>
<evidence type="ECO:0000313" key="4">
    <source>
        <dbReference type="Proteomes" id="UP001321749"/>
    </source>
</evidence>
<keyword evidence="4" id="KW-1185">Reference proteome</keyword>
<feature type="chain" id="PRO_5043530083" evidence="1">
    <location>
        <begin position="25"/>
        <end position="259"/>
    </location>
</feature>
<evidence type="ECO:0000313" key="3">
    <source>
        <dbReference type="EMBL" id="KAK4464372.1"/>
    </source>
</evidence>
<comment type="caution">
    <text evidence="3">The sequence shown here is derived from an EMBL/GenBank/DDBJ whole genome shotgun (WGS) entry which is preliminary data.</text>
</comment>
<dbReference type="Proteomes" id="UP001321749">
    <property type="component" value="Unassembled WGS sequence"/>
</dbReference>
<evidence type="ECO:0000259" key="2">
    <source>
        <dbReference type="PROSITE" id="PS51762"/>
    </source>
</evidence>
<feature type="domain" description="GH16" evidence="2">
    <location>
        <begin position="35"/>
        <end position="259"/>
    </location>
</feature>
<name>A0AAV9HU24_9PEZI</name>
<evidence type="ECO:0000256" key="1">
    <source>
        <dbReference type="SAM" id="SignalP"/>
    </source>
</evidence>
<dbReference type="AlphaFoldDB" id="A0AAV9HU24"/>
<accession>A0AAV9HU24</accession>
<dbReference type="EMBL" id="MU864949">
    <property type="protein sequence ID" value="KAK4464372.1"/>
    <property type="molecule type" value="Genomic_DNA"/>
</dbReference>
<proteinExistence type="predicted"/>
<reference evidence="3" key="2">
    <citation type="submission" date="2023-06" db="EMBL/GenBank/DDBJ databases">
        <authorList>
            <consortium name="Lawrence Berkeley National Laboratory"/>
            <person name="Mondo S.J."/>
            <person name="Hensen N."/>
            <person name="Bonometti L."/>
            <person name="Westerberg I."/>
            <person name="Brannstrom I.O."/>
            <person name="Guillou S."/>
            <person name="Cros-Aarteil S."/>
            <person name="Calhoun S."/>
            <person name="Haridas S."/>
            <person name="Kuo A."/>
            <person name="Pangilinan J."/>
            <person name="Riley R."/>
            <person name="Labutti K."/>
            <person name="Andreopoulos B."/>
            <person name="Lipzen A."/>
            <person name="Chen C."/>
            <person name="Yanf M."/>
            <person name="Daum C."/>
            <person name="Ng V."/>
            <person name="Clum A."/>
            <person name="Steindorff A."/>
            <person name="Ohm R."/>
            <person name="Martin F."/>
            <person name="Silar P."/>
            <person name="Natvig D."/>
            <person name="Lalanne C."/>
            <person name="Gautier V."/>
            <person name="Ament-Velasquez S.L."/>
            <person name="Kruys A."/>
            <person name="Hutchinson M.I."/>
            <person name="Powell A.J."/>
            <person name="Barry K."/>
            <person name="Miller A.N."/>
            <person name="Grigoriev I.V."/>
            <person name="Debuchy R."/>
            <person name="Gladieux P."/>
            <person name="Thoren M.H."/>
            <person name="Johannesson H."/>
        </authorList>
    </citation>
    <scope>NUCLEOTIDE SEQUENCE</scope>
    <source>
        <strain evidence="3">PSN324</strain>
    </source>
</reference>
<feature type="signal peptide" evidence="1">
    <location>
        <begin position="1"/>
        <end position="24"/>
    </location>
</feature>
<sequence length="259" mass="28421">MLNPSHHLAALLLLTSLTPNPVLTSAAKTVIIPKSSFDNQTSFDTYWNYLYPWGTDHNGSARMARAQTRLSNSTLIHTATRSQNQKPATHGGKQIPIRYLSGAVHAKKHLTVTRGGGFDFSAEFVAPVARGTWPAFWLTGVESWPPEIDLAEWKGSGKISFNTFNTSSQVRARDVGYPDPGRWHSVLCEVRNAGGGNGDVGVKFWLDGKMIEQQWGKGFVGKALYLIINLQMEGSSGGNGPEQDTLFQTRNVEVVEYTA</sequence>
<organism evidence="3 4">
    <name type="scientific">Cladorrhinum samala</name>
    <dbReference type="NCBI Taxonomy" id="585594"/>
    <lineage>
        <taxon>Eukaryota</taxon>
        <taxon>Fungi</taxon>
        <taxon>Dikarya</taxon>
        <taxon>Ascomycota</taxon>
        <taxon>Pezizomycotina</taxon>
        <taxon>Sordariomycetes</taxon>
        <taxon>Sordariomycetidae</taxon>
        <taxon>Sordariales</taxon>
        <taxon>Podosporaceae</taxon>
        <taxon>Cladorrhinum</taxon>
    </lineage>
</organism>